<dbReference type="AlphaFoldDB" id="A0A453M6W9"/>
<feature type="compositionally biased region" description="Low complexity" evidence="7">
    <location>
        <begin position="148"/>
        <end position="161"/>
    </location>
</feature>
<dbReference type="PROSITE" id="PS00036">
    <property type="entry name" value="BZIP_BASIC"/>
    <property type="match status" value="1"/>
</dbReference>
<evidence type="ECO:0000256" key="5">
    <source>
        <dbReference type="ARBA" id="ARBA00023163"/>
    </source>
</evidence>
<reference evidence="9" key="3">
    <citation type="journal article" date="2017" name="Nature">
        <title>Genome sequence of the progenitor of the wheat D genome Aegilops tauschii.</title>
        <authorList>
            <person name="Luo M.C."/>
            <person name="Gu Y.Q."/>
            <person name="Puiu D."/>
            <person name="Wang H."/>
            <person name="Twardziok S.O."/>
            <person name="Deal K.R."/>
            <person name="Huo N."/>
            <person name="Zhu T."/>
            <person name="Wang L."/>
            <person name="Wang Y."/>
            <person name="McGuire P.E."/>
            <person name="Liu S."/>
            <person name="Long H."/>
            <person name="Ramasamy R.K."/>
            <person name="Rodriguez J.C."/>
            <person name="Van S.L."/>
            <person name="Yuan L."/>
            <person name="Wang Z."/>
            <person name="Xia Z."/>
            <person name="Xiao L."/>
            <person name="Anderson O.D."/>
            <person name="Ouyang S."/>
            <person name="Liang Y."/>
            <person name="Zimin A.V."/>
            <person name="Pertea G."/>
            <person name="Qi P."/>
            <person name="Bennetzen J.L."/>
            <person name="Dai X."/>
            <person name="Dawson M.W."/>
            <person name="Muller H.G."/>
            <person name="Kugler K."/>
            <person name="Rivarola-Duarte L."/>
            <person name="Spannagl M."/>
            <person name="Mayer K.F.X."/>
            <person name="Lu F.H."/>
            <person name="Bevan M.W."/>
            <person name="Leroy P."/>
            <person name="Li P."/>
            <person name="You F.M."/>
            <person name="Sun Q."/>
            <person name="Liu Z."/>
            <person name="Lyons E."/>
            <person name="Wicker T."/>
            <person name="Salzberg S.L."/>
            <person name="Devos K.M."/>
            <person name="Dvorak J."/>
        </authorList>
    </citation>
    <scope>NUCLEOTIDE SEQUENCE [LARGE SCALE GENOMIC DNA]</scope>
    <source>
        <strain evidence="9">cv. AL8/78</strain>
    </source>
</reference>
<comment type="similarity">
    <text evidence="2">Belongs to the bZIP family.</text>
</comment>
<dbReference type="Gramene" id="AET5Gv21069900.6">
    <property type="protein sequence ID" value="AET5Gv21069900.6"/>
    <property type="gene ID" value="AET5Gv21069900"/>
</dbReference>
<protein>
    <recommendedName>
        <fullName evidence="8">BZIP domain-containing protein</fullName>
    </recommendedName>
</protein>
<accession>A0A453M6W9</accession>
<dbReference type="InterPro" id="IPR046347">
    <property type="entry name" value="bZIP_sf"/>
</dbReference>
<feature type="compositionally biased region" description="Basic residues" evidence="7">
    <location>
        <begin position="131"/>
        <end position="140"/>
    </location>
</feature>
<dbReference type="PANTHER" id="PTHR45967">
    <property type="entry name" value="G-BOX-BINDING FACTOR 3-RELATED"/>
    <property type="match status" value="1"/>
</dbReference>
<organism evidence="9 10">
    <name type="scientific">Aegilops tauschii subsp. strangulata</name>
    <name type="common">Goatgrass</name>
    <dbReference type="NCBI Taxonomy" id="200361"/>
    <lineage>
        <taxon>Eukaryota</taxon>
        <taxon>Viridiplantae</taxon>
        <taxon>Streptophyta</taxon>
        <taxon>Embryophyta</taxon>
        <taxon>Tracheophyta</taxon>
        <taxon>Spermatophyta</taxon>
        <taxon>Magnoliopsida</taxon>
        <taxon>Liliopsida</taxon>
        <taxon>Poales</taxon>
        <taxon>Poaceae</taxon>
        <taxon>BOP clade</taxon>
        <taxon>Pooideae</taxon>
        <taxon>Triticodae</taxon>
        <taxon>Triticeae</taxon>
        <taxon>Triticinae</taxon>
        <taxon>Aegilops</taxon>
    </lineage>
</organism>
<dbReference type="Proteomes" id="UP000015105">
    <property type="component" value="Chromosome 5D"/>
</dbReference>
<keyword evidence="10" id="KW-1185">Reference proteome</keyword>
<keyword evidence="3" id="KW-0805">Transcription regulation</keyword>
<dbReference type="PROSITE" id="PS50217">
    <property type="entry name" value="BZIP"/>
    <property type="match status" value="1"/>
</dbReference>
<reference evidence="9" key="5">
    <citation type="journal article" date="2021" name="G3 (Bethesda)">
        <title>Aegilops tauschii genome assembly Aet v5.0 features greater sequence contiguity and improved annotation.</title>
        <authorList>
            <person name="Wang L."/>
            <person name="Zhu T."/>
            <person name="Rodriguez J.C."/>
            <person name="Deal K.R."/>
            <person name="Dubcovsky J."/>
            <person name="McGuire P.E."/>
            <person name="Lux T."/>
            <person name="Spannagl M."/>
            <person name="Mayer K.F.X."/>
            <person name="Baldrich P."/>
            <person name="Meyers B.C."/>
            <person name="Huo N."/>
            <person name="Gu Y.Q."/>
            <person name="Zhou H."/>
            <person name="Devos K.M."/>
            <person name="Bennetzen J.L."/>
            <person name="Unver T."/>
            <person name="Budak H."/>
            <person name="Gulick P.J."/>
            <person name="Galiba G."/>
            <person name="Kalapos B."/>
            <person name="Nelson D.R."/>
            <person name="Li P."/>
            <person name="You F.M."/>
            <person name="Luo M.C."/>
            <person name="Dvorak J."/>
        </authorList>
    </citation>
    <scope>NUCLEOTIDE SEQUENCE [LARGE SCALE GENOMIC DNA]</scope>
    <source>
        <strain evidence="9">cv. AL8/78</strain>
    </source>
</reference>
<dbReference type="InterPro" id="IPR044827">
    <property type="entry name" value="GBF-like"/>
</dbReference>
<dbReference type="FunFam" id="1.20.5.170:FF:000020">
    <property type="entry name" value="BZIP transcription factor"/>
    <property type="match status" value="1"/>
</dbReference>
<dbReference type="Pfam" id="PF00170">
    <property type="entry name" value="bZIP_1"/>
    <property type="match status" value="1"/>
</dbReference>
<evidence type="ECO:0000256" key="3">
    <source>
        <dbReference type="ARBA" id="ARBA00023015"/>
    </source>
</evidence>
<dbReference type="InterPro" id="IPR004827">
    <property type="entry name" value="bZIP"/>
</dbReference>
<dbReference type="GO" id="GO:0005634">
    <property type="term" value="C:nucleus"/>
    <property type="evidence" value="ECO:0007669"/>
    <property type="project" value="UniProtKB-SubCell"/>
</dbReference>
<reference evidence="10" key="1">
    <citation type="journal article" date="2014" name="Science">
        <title>Ancient hybridizations among the ancestral genomes of bread wheat.</title>
        <authorList>
            <consortium name="International Wheat Genome Sequencing Consortium,"/>
            <person name="Marcussen T."/>
            <person name="Sandve S.R."/>
            <person name="Heier L."/>
            <person name="Spannagl M."/>
            <person name="Pfeifer M."/>
            <person name="Jakobsen K.S."/>
            <person name="Wulff B.B."/>
            <person name="Steuernagel B."/>
            <person name="Mayer K.F."/>
            <person name="Olsen O.A."/>
        </authorList>
    </citation>
    <scope>NUCLEOTIDE SEQUENCE [LARGE SCALE GENOMIC DNA]</scope>
    <source>
        <strain evidence="10">cv. AL8/78</strain>
    </source>
</reference>
<dbReference type="PANTHER" id="PTHR45967:SF31">
    <property type="entry name" value="DNA-BINDING PROTEIN EMBP-1"/>
    <property type="match status" value="1"/>
</dbReference>
<keyword evidence="6" id="KW-0539">Nucleus</keyword>
<evidence type="ECO:0000256" key="2">
    <source>
        <dbReference type="ARBA" id="ARBA00007163"/>
    </source>
</evidence>
<dbReference type="InterPro" id="IPR045314">
    <property type="entry name" value="bZIP_plant_GBF1"/>
</dbReference>
<feature type="compositionally biased region" description="Basic and acidic residues" evidence="7">
    <location>
        <begin position="267"/>
        <end position="286"/>
    </location>
</feature>
<feature type="compositionally biased region" description="Polar residues" evidence="7">
    <location>
        <begin position="189"/>
        <end position="202"/>
    </location>
</feature>
<dbReference type="GO" id="GO:0003700">
    <property type="term" value="F:DNA-binding transcription factor activity"/>
    <property type="evidence" value="ECO:0007669"/>
    <property type="project" value="InterPro"/>
</dbReference>
<dbReference type="SMART" id="SM00338">
    <property type="entry name" value="BRLZ"/>
    <property type="match status" value="1"/>
</dbReference>
<proteinExistence type="inferred from homology"/>
<keyword evidence="5" id="KW-0804">Transcription</keyword>
<feature type="region of interest" description="Disordered" evidence="7">
    <location>
        <begin position="251"/>
        <end position="302"/>
    </location>
</feature>
<dbReference type="SUPFAM" id="SSF57959">
    <property type="entry name" value="Leucine zipper domain"/>
    <property type="match status" value="1"/>
</dbReference>
<evidence type="ECO:0000313" key="10">
    <source>
        <dbReference type="Proteomes" id="UP000015105"/>
    </source>
</evidence>
<reference evidence="9" key="4">
    <citation type="submission" date="2019-03" db="UniProtKB">
        <authorList>
            <consortium name="EnsemblPlants"/>
        </authorList>
    </citation>
    <scope>IDENTIFICATION</scope>
</reference>
<evidence type="ECO:0000313" key="9">
    <source>
        <dbReference type="EnsemblPlants" id="AET5Gv21069900.6"/>
    </source>
</evidence>
<evidence type="ECO:0000256" key="1">
    <source>
        <dbReference type="ARBA" id="ARBA00004123"/>
    </source>
</evidence>
<evidence type="ECO:0000256" key="4">
    <source>
        <dbReference type="ARBA" id="ARBA00023125"/>
    </source>
</evidence>
<dbReference type="CDD" id="cd14702">
    <property type="entry name" value="bZIP_plant_GBF1"/>
    <property type="match status" value="1"/>
</dbReference>
<dbReference type="Gene3D" id="1.20.5.170">
    <property type="match status" value="1"/>
</dbReference>
<comment type="subcellular location">
    <subcellularLocation>
        <location evidence="1">Nucleus</location>
    </subcellularLocation>
</comment>
<evidence type="ECO:0000256" key="6">
    <source>
        <dbReference type="ARBA" id="ARBA00023242"/>
    </source>
</evidence>
<dbReference type="STRING" id="200361.A0A453M6W9"/>
<dbReference type="EnsemblPlants" id="AET5Gv21069900.6">
    <property type="protein sequence ID" value="AET5Gv21069900.6"/>
    <property type="gene ID" value="AET5Gv21069900"/>
</dbReference>
<feature type="compositionally biased region" description="Low complexity" evidence="7">
    <location>
        <begin position="253"/>
        <end position="266"/>
    </location>
</feature>
<name>A0A453M6W9_AEGTS</name>
<sequence length="375" mass="39142">AASMHAYYAAAASAAGHPYAAWPLPPQAQVRDAILLSPEPLRGRRPAAVGWWCCLVGGVPSSSDQFFFPLRGGTQQHGLVAAGPGAAYGAPVPFPMYHHPAAAYYAHAHAHASMAAGVPYMAGESASAAGKGKRVGKTRRAPSGEINSSSGSGDAGSQGSSEKGDTGANQKGSSSSAKRRKSGAANTEGEPSQAATVQNAVTQPPLEDKERSASKLLVLAPGRAALPSAAPNLNIGMDPLSASPSSLVQGEVNAAASSQSNASLSQMDERELKRERRKQSNRESARRSRLRKQQECEELSQKVSELTAANGTLRSELDQLKKDCKTMETENKQLMGKILSHDDKMQQSEGPSVVTTLSIQVEAPEPHQGGDGKAS</sequence>
<evidence type="ECO:0000256" key="7">
    <source>
        <dbReference type="SAM" id="MobiDB-lite"/>
    </source>
</evidence>
<evidence type="ECO:0000259" key="8">
    <source>
        <dbReference type="PROSITE" id="PS50217"/>
    </source>
</evidence>
<feature type="region of interest" description="Disordered" evidence="7">
    <location>
        <begin position="128"/>
        <end position="209"/>
    </location>
</feature>
<reference evidence="10" key="2">
    <citation type="journal article" date="2017" name="Nat. Plants">
        <title>The Aegilops tauschii genome reveals multiple impacts of transposons.</title>
        <authorList>
            <person name="Zhao G."/>
            <person name="Zou C."/>
            <person name="Li K."/>
            <person name="Wang K."/>
            <person name="Li T."/>
            <person name="Gao L."/>
            <person name="Zhang X."/>
            <person name="Wang H."/>
            <person name="Yang Z."/>
            <person name="Liu X."/>
            <person name="Jiang W."/>
            <person name="Mao L."/>
            <person name="Kong X."/>
            <person name="Jiao Y."/>
            <person name="Jia J."/>
        </authorList>
    </citation>
    <scope>NUCLEOTIDE SEQUENCE [LARGE SCALE GENOMIC DNA]</scope>
    <source>
        <strain evidence="10">cv. AL8/78</strain>
    </source>
</reference>
<keyword evidence="4" id="KW-0238">DNA-binding</keyword>
<feature type="domain" description="BZIP" evidence="8">
    <location>
        <begin position="271"/>
        <end position="334"/>
    </location>
</feature>
<dbReference type="GO" id="GO:0043565">
    <property type="term" value="F:sequence-specific DNA binding"/>
    <property type="evidence" value="ECO:0007669"/>
    <property type="project" value="InterPro"/>
</dbReference>